<gene>
    <name evidence="2" type="primary">ynhF</name>
    <name evidence="2" type="ORF">HJ568_03540</name>
</gene>
<feature type="transmembrane region" description="Helical" evidence="1">
    <location>
        <begin position="7"/>
        <end position="28"/>
    </location>
</feature>
<keyword evidence="1" id="KW-0472">Membrane</keyword>
<proteinExistence type="predicted"/>
<dbReference type="InterPro" id="IPR047743">
    <property type="entry name" value="YnhF-like"/>
</dbReference>
<dbReference type="NCBIfam" id="NF033411">
    <property type="entry name" value="small_mem_YnhF"/>
    <property type="match status" value="1"/>
</dbReference>
<sequence length="29" mass="3136">MSTDLKFTITIVTSIFAILIAYGLVAVFS</sequence>
<dbReference type="RefSeq" id="WP_107504252.1">
    <property type="nucleotide sequence ID" value="NZ_AP024864.1"/>
</dbReference>
<evidence type="ECO:0000256" key="1">
    <source>
        <dbReference type="SAM" id="Phobius"/>
    </source>
</evidence>
<accession>A0ABX1U5N2</accession>
<reference evidence="2 3" key="1">
    <citation type="submission" date="2020-04" db="EMBL/GenBank/DDBJ databases">
        <title>WGS-Seq of Vibrio isolated by the O'Toole Lab.</title>
        <authorList>
            <person name="Mckone K.P."/>
            <person name="Whitaker R."/>
            <person name="Sevigney J.L."/>
            <person name="Herring J.B."/>
            <person name="O'Toole G."/>
        </authorList>
    </citation>
    <scope>NUCLEOTIDE SEQUENCE [LARGE SCALE GENOMIC DNA]</scope>
    <source>
        <strain evidence="2 3">BS_02</strain>
    </source>
</reference>
<comment type="caution">
    <text evidence="2">The sequence shown here is derived from an EMBL/GenBank/DDBJ whole genome shotgun (WGS) entry which is preliminary data.</text>
</comment>
<dbReference type="EMBL" id="JABCJR010000005">
    <property type="protein sequence ID" value="NMR69047.1"/>
    <property type="molecule type" value="Genomic_DNA"/>
</dbReference>
<evidence type="ECO:0000313" key="2">
    <source>
        <dbReference type="EMBL" id="NMR69047.1"/>
    </source>
</evidence>
<keyword evidence="1" id="KW-1133">Transmembrane helix</keyword>
<name>A0ABX1U5N2_9VIBR</name>
<evidence type="ECO:0000313" key="3">
    <source>
        <dbReference type="Proteomes" id="UP000590068"/>
    </source>
</evidence>
<organism evidence="2 3">
    <name type="scientific">Vibrio breoganii</name>
    <dbReference type="NCBI Taxonomy" id="553239"/>
    <lineage>
        <taxon>Bacteria</taxon>
        <taxon>Pseudomonadati</taxon>
        <taxon>Pseudomonadota</taxon>
        <taxon>Gammaproteobacteria</taxon>
        <taxon>Vibrionales</taxon>
        <taxon>Vibrionaceae</taxon>
        <taxon>Vibrio</taxon>
    </lineage>
</organism>
<dbReference type="GeneID" id="95649186"/>
<keyword evidence="1" id="KW-0812">Transmembrane</keyword>
<protein>
    <submittedName>
        <fullName evidence="2">YnhF family membrane protein</fullName>
    </submittedName>
</protein>
<keyword evidence="3" id="KW-1185">Reference proteome</keyword>
<dbReference type="Proteomes" id="UP000590068">
    <property type="component" value="Unassembled WGS sequence"/>
</dbReference>